<dbReference type="FunFam" id="3.20.20.80:FF:000114">
    <property type="entry name" value="Cell wall alpha-1,3-glucan synthase ags1"/>
    <property type="match status" value="1"/>
</dbReference>
<dbReference type="GO" id="GO:0009277">
    <property type="term" value="C:fungal-type cell wall"/>
    <property type="evidence" value="ECO:0007669"/>
    <property type="project" value="TreeGrafter"/>
</dbReference>
<accession>A0AAV9PTC3</accession>
<dbReference type="AlphaFoldDB" id="A0AAV9PTC3"/>
<reference evidence="2 3" key="1">
    <citation type="submission" date="2023-06" db="EMBL/GenBank/DDBJ databases">
        <title>Black Yeasts Isolated from many extreme environments.</title>
        <authorList>
            <person name="Coleine C."/>
            <person name="Stajich J.E."/>
            <person name="Selbmann L."/>
        </authorList>
    </citation>
    <scope>NUCLEOTIDE SEQUENCE [LARGE SCALE GENOMIC DNA]</scope>
    <source>
        <strain evidence="2 3">CCFEE 5887</strain>
    </source>
</reference>
<proteinExistence type="predicted"/>
<dbReference type="InterPro" id="IPR058656">
    <property type="entry name" value="Mok11-13/Ags1-like_GH"/>
</dbReference>
<keyword evidence="2" id="KW-0808">Transferase</keyword>
<name>A0AAV9PTC3_9PEZI</name>
<evidence type="ECO:0000313" key="2">
    <source>
        <dbReference type="EMBL" id="KAK5527490.1"/>
    </source>
</evidence>
<dbReference type="Gene3D" id="3.20.20.80">
    <property type="entry name" value="Glycosidases"/>
    <property type="match status" value="1"/>
</dbReference>
<dbReference type="PANTHER" id="PTHR47182">
    <property type="entry name" value="CELL WALL ALPHA-1,3-GLUCAN SYNTHASE AGS1-RELATED"/>
    <property type="match status" value="1"/>
</dbReference>
<dbReference type="SUPFAM" id="SSF51445">
    <property type="entry name" value="(Trans)glycosidases"/>
    <property type="match status" value="1"/>
</dbReference>
<organism evidence="2 3">
    <name type="scientific">Vermiconidia calcicola</name>
    <dbReference type="NCBI Taxonomy" id="1690605"/>
    <lineage>
        <taxon>Eukaryota</taxon>
        <taxon>Fungi</taxon>
        <taxon>Dikarya</taxon>
        <taxon>Ascomycota</taxon>
        <taxon>Pezizomycotina</taxon>
        <taxon>Dothideomycetes</taxon>
        <taxon>Dothideomycetidae</taxon>
        <taxon>Mycosphaerellales</taxon>
        <taxon>Extremaceae</taxon>
        <taxon>Vermiconidia</taxon>
    </lineage>
</organism>
<dbReference type="EMBL" id="JAXLQG010000052">
    <property type="protein sequence ID" value="KAK5527490.1"/>
    <property type="molecule type" value="Genomic_DNA"/>
</dbReference>
<dbReference type="PANTHER" id="PTHR47182:SF2">
    <property type="entry name" value="CELL WALL ALPHA-1,3-GLUCAN SYNTHASE AGS1"/>
    <property type="match status" value="1"/>
</dbReference>
<dbReference type="InterPro" id="IPR058655">
    <property type="entry name" value="Mok11-14/Ags1-like"/>
</dbReference>
<dbReference type="Pfam" id="PF26108">
    <property type="entry name" value="GH_Mok13"/>
    <property type="match status" value="1"/>
</dbReference>
<comment type="caution">
    <text evidence="2">The sequence shown here is derived from an EMBL/GenBank/DDBJ whole genome shotgun (WGS) entry which is preliminary data.</text>
</comment>
<dbReference type="GO" id="GO:0070600">
    <property type="term" value="P:fungal-type cell wall (1-&gt;3)-alpha-glucan biosynthetic process"/>
    <property type="evidence" value="ECO:0007669"/>
    <property type="project" value="TreeGrafter"/>
</dbReference>
<dbReference type="Proteomes" id="UP001345827">
    <property type="component" value="Unassembled WGS sequence"/>
</dbReference>
<feature type="domain" description="Mok11-13/Ags1-like GH beta-sandwich" evidence="1">
    <location>
        <begin position="362"/>
        <end position="456"/>
    </location>
</feature>
<keyword evidence="3" id="KW-1185">Reference proteome</keyword>
<evidence type="ECO:0000313" key="3">
    <source>
        <dbReference type="Proteomes" id="UP001345827"/>
    </source>
</evidence>
<dbReference type="EC" id="2.4.1.183" evidence="2"/>
<keyword evidence="2" id="KW-0328">Glycosyltransferase</keyword>
<sequence>MPPLRSWMAVSTANLTRYLPNCIQSSGQLTISTHYGDTEAFGVFPDWQRQLSKFASTQDRLREWVPSVREKIQQFSCITIAMLDIDGFRFDKATQVTVDAQAEYGEFIRQCARRVGKDNFFMPGEITGGNTFGSIYLGRGRQPDMLPENLTVAVTLTNDSPHKYFLRDKGKNALDAAAFHYSIYRSLTRFLGMDGNLTAGFDVPVNFVDTWNTMLSTNDLTNAFTGEFDPRHMYGVTNQDVFRWPAVKDGVKKMLLGLFVTTLHMPGVPLLLWGEEQAMYVLDNTADNYLFGRQPMSSTLAWQDHGCYRLGSSQYFEFPADAALNGCNDESVSLDHRDPTHPVRNIIKSMYHLRRNYPVLNDGSWGVMRDKFSNVQYLEGGNQSVWLVYQNDRKRIKYKFDCSSKKFALISQFDAGTVVKNLLAPYEELKLETSPEKLGINFSEEFNGCLQELTLGP</sequence>
<protein>
    <submittedName>
        <fullName evidence="2">Cell wall alpha-1,3-glucan synthase ags1</fullName>
        <ecNumber evidence="2">2.4.1.183</ecNumber>
    </submittedName>
</protein>
<evidence type="ECO:0000259" key="1">
    <source>
        <dbReference type="Pfam" id="PF26108"/>
    </source>
</evidence>
<dbReference type="GO" id="GO:0047657">
    <property type="term" value="F:alpha-1,3-glucan synthase activity"/>
    <property type="evidence" value="ECO:0007669"/>
    <property type="project" value="UniProtKB-EC"/>
</dbReference>
<gene>
    <name evidence="2" type="primary">ags1_2</name>
    <name evidence="2" type="ORF">LTR25_011144</name>
</gene>
<dbReference type="InterPro" id="IPR017853">
    <property type="entry name" value="GH"/>
</dbReference>